<feature type="chain" id="PRO_5044797166" description="S-protein homolog" evidence="1">
    <location>
        <begin position="26"/>
        <end position="79"/>
    </location>
</feature>
<name>A0ABD1AX30_CARAN</name>
<dbReference type="AlphaFoldDB" id="A0ABD1AX30"/>
<evidence type="ECO:0000313" key="2">
    <source>
        <dbReference type="EMBL" id="KAL1207969.1"/>
    </source>
</evidence>
<dbReference type="Proteomes" id="UP001558713">
    <property type="component" value="Unassembled WGS sequence"/>
</dbReference>
<evidence type="ECO:0008006" key="4">
    <source>
        <dbReference type="Google" id="ProtNLM"/>
    </source>
</evidence>
<protein>
    <recommendedName>
        <fullName evidence="4">S-protein homolog</fullName>
    </recommendedName>
</protein>
<sequence>MAFSDKPHYILMFMISSTLVLFATALDVSTFATFPGEKHVVIYNVVPNRQLLYAHCKSSEIDFGMIQIHGILDFLLTFR</sequence>
<accession>A0ABD1AX30</accession>
<keyword evidence="3" id="KW-1185">Reference proteome</keyword>
<feature type="signal peptide" evidence="1">
    <location>
        <begin position="1"/>
        <end position="25"/>
    </location>
</feature>
<gene>
    <name evidence="2" type="ORF">V5N11_034262</name>
</gene>
<dbReference type="EMBL" id="JBANAX010000462">
    <property type="protein sequence ID" value="KAL1207969.1"/>
    <property type="molecule type" value="Genomic_DNA"/>
</dbReference>
<evidence type="ECO:0000313" key="3">
    <source>
        <dbReference type="Proteomes" id="UP001558713"/>
    </source>
</evidence>
<organism evidence="2 3">
    <name type="scientific">Cardamine amara subsp. amara</name>
    <dbReference type="NCBI Taxonomy" id="228776"/>
    <lineage>
        <taxon>Eukaryota</taxon>
        <taxon>Viridiplantae</taxon>
        <taxon>Streptophyta</taxon>
        <taxon>Embryophyta</taxon>
        <taxon>Tracheophyta</taxon>
        <taxon>Spermatophyta</taxon>
        <taxon>Magnoliopsida</taxon>
        <taxon>eudicotyledons</taxon>
        <taxon>Gunneridae</taxon>
        <taxon>Pentapetalae</taxon>
        <taxon>rosids</taxon>
        <taxon>malvids</taxon>
        <taxon>Brassicales</taxon>
        <taxon>Brassicaceae</taxon>
        <taxon>Cardamineae</taxon>
        <taxon>Cardamine</taxon>
    </lineage>
</organism>
<comment type="caution">
    <text evidence="2">The sequence shown here is derived from an EMBL/GenBank/DDBJ whole genome shotgun (WGS) entry which is preliminary data.</text>
</comment>
<proteinExistence type="predicted"/>
<evidence type="ECO:0000256" key="1">
    <source>
        <dbReference type="SAM" id="SignalP"/>
    </source>
</evidence>
<keyword evidence="1" id="KW-0732">Signal</keyword>
<reference evidence="2 3" key="1">
    <citation type="submission" date="2024-04" db="EMBL/GenBank/DDBJ databases">
        <title>Genome assembly C_amara_ONT_v2.</title>
        <authorList>
            <person name="Yant L."/>
            <person name="Moore C."/>
            <person name="Slenker M."/>
        </authorList>
    </citation>
    <scope>NUCLEOTIDE SEQUENCE [LARGE SCALE GENOMIC DNA]</scope>
    <source>
        <tissue evidence="2">Leaf</tissue>
    </source>
</reference>